<dbReference type="SUPFAM" id="SSF49764">
    <property type="entry name" value="HSP20-like chaperones"/>
    <property type="match status" value="1"/>
</dbReference>
<dbReference type="STRING" id="407022.SAMN05661044_01525"/>
<dbReference type="InterPro" id="IPR008978">
    <property type="entry name" value="HSP20-like_chaperone"/>
</dbReference>
<reference evidence="5" key="1">
    <citation type="submission" date="2016-10" db="EMBL/GenBank/DDBJ databases">
        <authorList>
            <person name="Varghese N."/>
            <person name="Submissions S."/>
        </authorList>
    </citation>
    <scope>NUCLEOTIDE SEQUENCE [LARGE SCALE GENOMIC DNA]</scope>
    <source>
        <strain evidence="5">DSM 18733</strain>
    </source>
</reference>
<dbReference type="EMBL" id="FOAF01000001">
    <property type="protein sequence ID" value="SEK92659.1"/>
    <property type="molecule type" value="Genomic_DNA"/>
</dbReference>
<comment type="similarity">
    <text evidence="1 2">Belongs to the small heat shock protein (HSP20) family.</text>
</comment>
<evidence type="ECO:0000313" key="4">
    <source>
        <dbReference type="EMBL" id="SEK92659.1"/>
    </source>
</evidence>
<sequence>MSLIKNNRQGMPSLPALFNDFFSRDLFNWDTFNNSTSNTTIPAVNLRETNDEYLVELAAPGLKKEDFKVNLEANRLSISSEFRSESEDQQGGKYTSREFSYQSFKRTLILPDGLVDEDGIKARYDSGLLHITIPKREEAKKKAPRQIAIS</sequence>
<organism evidence="4 5">
    <name type="scientific">Olivibacter domesticus</name>
    <name type="common">Pseudosphingobacterium domesticum</name>
    <dbReference type="NCBI Taxonomy" id="407022"/>
    <lineage>
        <taxon>Bacteria</taxon>
        <taxon>Pseudomonadati</taxon>
        <taxon>Bacteroidota</taxon>
        <taxon>Sphingobacteriia</taxon>
        <taxon>Sphingobacteriales</taxon>
        <taxon>Sphingobacteriaceae</taxon>
        <taxon>Olivibacter</taxon>
    </lineage>
</organism>
<name>A0A1H7L0T7_OLID1</name>
<dbReference type="CDD" id="cd06464">
    <property type="entry name" value="ACD_sHsps-like"/>
    <property type="match status" value="1"/>
</dbReference>
<dbReference type="InterPro" id="IPR031107">
    <property type="entry name" value="Small_HSP"/>
</dbReference>
<feature type="domain" description="SHSP" evidence="3">
    <location>
        <begin position="35"/>
        <end position="150"/>
    </location>
</feature>
<evidence type="ECO:0000256" key="1">
    <source>
        <dbReference type="PROSITE-ProRule" id="PRU00285"/>
    </source>
</evidence>
<accession>A0A1H7L0T7</accession>
<dbReference type="PANTHER" id="PTHR11527">
    <property type="entry name" value="HEAT-SHOCK PROTEIN 20 FAMILY MEMBER"/>
    <property type="match status" value="1"/>
</dbReference>
<dbReference type="Gene3D" id="2.60.40.790">
    <property type="match status" value="1"/>
</dbReference>
<dbReference type="Pfam" id="PF00011">
    <property type="entry name" value="HSP20"/>
    <property type="match status" value="1"/>
</dbReference>
<dbReference type="AlphaFoldDB" id="A0A1H7L0T7"/>
<evidence type="ECO:0000259" key="3">
    <source>
        <dbReference type="PROSITE" id="PS01031"/>
    </source>
</evidence>
<keyword evidence="5" id="KW-1185">Reference proteome</keyword>
<dbReference type="InterPro" id="IPR002068">
    <property type="entry name" value="A-crystallin/Hsp20_dom"/>
</dbReference>
<dbReference type="RefSeq" id="WP_093323667.1">
    <property type="nucleotide sequence ID" value="NZ_FOAF01000001.1"/>
</dbReference>
<dbReference type="OrthoDB" id="9814487at2"/>
<dbReference type="PROSITE" id="PS01031">
    <property type="entry name" value="SHSP"/>
    <property type="match status" value="1"/>
</dbReference>
<evidence type="ECO:0000256" key="2">
    <source>
        <dbReference type="RuleBase" id="RU003616"/>
    </source>
</evidence>
<proteinExistence type="inferred from homology"/>
<gene>
    <name evidence="4" type="ORF">SAMN05661044_01525</name>
</gene>
<dbReference type="Proteomes" id="UP000199421">
    <property type="component" value="Unassembled WGS sequence"/>
</dbReference>
<evidence type="ECO:0000313" key="5">
    <source>
        <dbReference type="Proteomes" id="UP000199421"/>
    </source>
</evidence>
<protein>
    <submittedName>
        <fullName evidence="4">HSP20 family protein</fullName>
    </submittedName>
</protein>